<comment type="similarity">
    <text evidence="2">Belongs to the ESF2/ABP1 family.</text>
</comment>
<name>T2M3R4_HYDVU</name>
<evidence type="ECO:0000256" key="5">
    <source>
        <dbReference type="ARBA" id="ARBA00023242"/>
    </source>
</evidence>
<dbReference type="GO" id="GO:0000447">
    <property type="term" value="P:endonucleolytic cleavage in ITS1 to separate SSU-rRNA from 5.8S rRNA and LSU-rRNA from tricistronic rRNA transcript (SSU-rRNA, 5.8S rRNA, LSU-rRNA)"/>
    <property type="evidence" value="ECO:0007669"/>
    <property type="project" value="TreeGrafter"/>
</dbReference>
<dbReference type="AlphaFoldDB" id="T2M3R4"/>
<evidence type="ECO:0000256" key="4">
    <source>
        <dbReference type="ARBA" id="ARBA00022884"/>
    </source>
</evidence>
<dbReference type="OrthoDB" id="287393at2759"/>
<dbReference type="GO" id="GO:0000472">
    <property type="term" value="P:endonucleolytic cleavage to generate mature 5'-end of SSU-rRNA from (SSU-rRNA, 5.8S rRNA, LSU-rRNA)"/>
    <property type="evidence" value="ECO:0007669"/>
    <property type="project" value="TreeGrafter"/>
</dbReference>
<organism evidence="6">
    <name type="scientific">Hydra vulgaris</name>
    <name type="common">Hydra</name>
    <name type="synonym">Hydra attenuata</name>
    <dbReference type="NCBI Taxonomy" id="6087"/>
    <lineage>
        <taxon>Eukaryota</taxon>
        <taxon>Metazoa</taxon>
        <taxon>Cnidaria</taxon>
        <taxon>Hydrozoa</taxon>
        <taxon>Hydroidolina</taxon>
        <taxon>Anthoathecata</taxon>
        <taxon>Aplanulata</taxon>
        <taxon>Hydridae</taxon>
        <taxon>Hydra</taxon>
    </lineage>
</organism>
<evidence type="ECO:0000313" key="6">
    <source>
        <dbReference type="EMBL" id="CDG66597.1"/>
    </source>
</evidence>
<dbReference type="GO" id="GO:0000480">
    <property type="term" value="P:endonucleolytic cleavage in 5'-ETS of tricistronic rRNA transcript (SSU-rRNA, 5.8S rRNA, LSU-rRNA)"/>
    <property type="evidence" value="ECO:0007669"/>
    <property type="project" value="TreeGrafter"/>
</dbReference>
<dbReference type="InterPro" id="IPR034353">
    <property type="entry name" value="ABT1/ESF2_RRM"/>
</dbReference>
<reference evidence="6" key="1">
    <citation type="journal article" date="2013" name="Genome Biol. Evol.">
        <title>Punctuated emergences of genetic and phenotypic innovations in eumetazoan, bilaterian, euteleostome, and hominidae ancestors.</title>
        <authorList>
            <person name="Wenger Y."/>
            <person name="Galliot B."/>
        </authorList>
    </citation>
    <scope>NUCLEOTIDE SEQUENCE</scope>
    <source>
        <tissue evidence="6">Whole animals</tissue>
    </source>
</reference>
<dbReference type="CDD" id="cd12263">
    <property type="entry name" value="RRM_ABT1_like"/>
    <property type="match status" value="1"/>
</dbReference>
<dbReference type="SUPFAM" id="SSF54928">
    <property type="entry name" value="RNA-binding domain, RBD"/>
    <property type="match status" value="1"/>
</dbReference>
<dbReference type="Gene3D" id="3.30.70.330">
    <property type="match status" value="1"/>
</dbReference>
<dbReference type="GO" id="GO:0003723">
    <property type="term" value="F:RNA binding"/>
    <property type="evidence" value="ECO:0007669"/>
    <property type="project" value="UniProtKB-KW"/>
</dbReference>
<proteinExistence type="evidence at transcript level"/>
<sequence>MEKKEHKEKKVSPGIVYLSKIPPSMNPLKIRSLLLQFGKIGRVYLQAEDESKRKNRKKLGGTSRKQFTEGWVEFLDKKVAKSVAQSLNCTNIGGKKRYYYHDDIWNIKYLPKFKWGHISEKLAYEKAAREQRMRAEISQAKKEANFYLENVSKGKTISAIVEKKRRKRKLQEENDVSSNVERNFNQKSVKLAKTDGVLDFSTNILSKVFSTL</sequence>
<keyword evidence="4" id="KW-0694">RNA-binding</keyword>
<keyword evidence="5" id="KW-0539">Nucleus</keyword>
<dbReference type="InterPro" id="IPR039119">
    <property type="entry name" value="ABT1/Esf2"/>
</dbReference>
<dbReference type="InterPro" id="IPR035979">
    <property type="entry name" value="RBD_domain_sf"/>
</dbReference>
<gene>
    <name evidence="6" type="primary">ABT1</name>
</gene>
<dbReference type="GO" id="GO:0005730">
    <property type="term" value="C:nucleolus"/>
    <property type="evidence" value="ECO:0007669"/>
    <property type="project" value="UniProtKB-SubCell"/>
</dbReference>
<protein>
    <recommendedName>
        <fullName evidence="3">Activator of basal transcription 1</fullName>
    </recommendedName>
</protein>
<dbReference type="InterPro" id="IPR012677">
    <property type="entry name" value="Nucleotide-bd_a/b_plait_sf"/>
</dbReference>
<evidence type="ECO:0000256" key="1">
    <source>
        <dbReference type="ARBA" id="ARBA00004604"/>
    </source>
</evidence>
<evidence type="ECO:0000256" key="2">
    <source>
        <dbReference type="ARBA" id="ARBA00005819"/>
    </source>
</evidence>
<comment type="subcellular location">
    <subcellularLocation>
        <location evidence="1">Nucleus</location>
        <location evidence="1">Nucleolus</location>
    </subcellularLocation>
</comment>
<dbReference type="OMA" id="PNGSWAF"/>
<evidence type="ECO:0000256" key="3">
    <source>
        <dbReference type="ARBA" id="ARBA00020737"/>
    </source>
</evidence>
<dbReference type="GO" id="GO:0034462">
    <property type="term" value="P:small-subunit processome assembly"/>
    <property type="evidence" value="ECO:0007669"/>
    <property type="project" value="TreeGrafter"/>
</dbReference>
<accession>T2M3R4</accession>
<dbReference type="EMBL" id="HAAD01000365">
    <property type="protein sequence ID" value="CDG66597.1"/>
    <property type="molecule type" value="mRNA"/>
</dbReference>
<dbReference type="PANTHER" id="PTHR12311:SF7">
    <property type="entry name" value="ACTIVATOR OF BASAL TRANSCRIPTION 1"/>
    <property type="match status" value="1"/>
</dbReference>
<dbReference type="KEGG" id="hmg:100197622"/>
<dbReference type="PANTHER" id="PTHR12311">
    <property type="entry name" value="ACTIVATOR OF BASAL TRANSCRIPTION 1"/>
    <property type="match status" value="1"/>
</dbReference>